<evidence type="ECO:0000313" key="5">
    <source>
        <dbReference type="Proteomes" id="UP000663855"/>
    </source>
</evidence>
<organism evidence="3 5">
    <name type="scientific">Rotaria magnacalcarata</name>
    <dbReference type="NCBI Taxonomy" id="392030"/>
    <lineage>
        <taxon>Eukaryota</taxon>
        <taxon>Metazoa</taxon>
        <taxon>Spiralia</taxon>
        <taxon>Gnathifera</taxon>
        <taxon>Rotifera</taxon>
        <taxon>Eurotatoria</taxon>
        <taxon>Bdelloidea</taxon>
        <taxon>Philodinida</taxon>
        <taxon>Philodinidae</taxon>
        <taxon>Rotaria</taxon>
    </lineage>
</organism>
<reference evidence="3" key="1">
    <citation type="submission" date="2021-02" db="EMBL/GenBank/DDBJ databases">
        <authorList>
            <person name="Nowell W R."/>
        </authorList>
    </citation>
    <scope>NUCLEOTIDE SEQUENCE</scope>
</reference>
<evidence type="ECO:0000313" key="4">
    <source>
        <dbReference type="EMBL" id="CAF3840421.1"/>
    </source>
</evidence>
<dbReference type="Pfam" id="PF12017">
    <property type="entry name" value="Tnp_P_element"/>
    <property type="match status" value="1"/>
</dbReference>
<dbReference type="InterPro" id="IPR021896">
    <property type="entry name" value="THAP9-like_HTH"/>
</dbReference>
<dbReference type="Proteomes" id="UP000681967">
    <property type="component" value="Unassembled WGS sequence"/>
</dbReference>
<dbReference type="EMBL" id="CAJOBH010001183">
    <property type="protein sequence ID" value="CAF3840421.1"/>
    <property type="molecule type" value="Genomic_DNA"/>
</dbReference>
<name>A0A815SVZ0_9BILA</name>
<dbReference type="EMBL" id="CAJNOV010012647">
    <property type="protein sequence ID" value="CAF1493189.1"/>
    <property type="molecule type" value="Genomic_DNA"/>
</dbReference>
<feature type="compositionally biased region" description="Low complexity" evidence="1">
    <location>
        <begin position="756"/>
        <end position="769"/>
    </location>
</feature>
<proteinExistence type="predicted"/>
<dbReference type="Proteomes" id="UP000663855">
    <property type="component" value="Unassembled WGS sequence"/>
</dbReference>
<dbReference type="AlphaFoldDB" id="A0A815SVZ0"/>
<feature type="domain" description="THAP9-like helix-turn-helix" evidence="2">
    <location>
        <begin position="146"/>
        <end position="210"/>
    </location>
</feature>
<gene>
    <name evidence="4" type="ORF">BYL167_LOCUS5247</name>
    <name evidence="3" type="ORF">CJN711_LOCUS26826</name>
</gene>
<sequence length="859" mass="99976">MLKQLPSNFLNYSHDNFYQLVKQRCGDDVVEFMKLLDISSIQSLLGIENLLGYLEIHSEKLNNIKKKLTFQHENGLVEVKWGVQHSLEYFIQDLRMASDNSQYSMGSIVSNEDMFLSSSFLQKHPKIKCLIDLFQVIDEQNHEDNSEQSSFLNYFLDNISSNLCRSKNAYRYTEPVLQFATSLHILGGKVAYEFMRLNLPGALPALSTLQTLALNRDYRIKEGEFRFDSLATHMQSLETNIAFASEDSTVVIKKVSYDSHTNSFVGFVLPLNDGIPTFLYYQTYSFQKLREWFSSKDRSNLINIHMVQPISNIQLGSNPFLLFAFGTKNIYETIDIIRRWIWIFEQSLLKNVRIVGFSTDGDPKYMRAMRLSIGFFATLPNVKLDAYKDSFHVNIPEAWNWYFLGDSHLFLCFQDATHLCTKLRNRLLSRTAHMLIGKRCISIDYLSVLIRSNPKLRHGLVKSDIFPQDRQNFSSCVKICSDDVISCLNKIKDSEGVIMYLRLLRSIMIAYVDKLTTPIDRLYHAWFSVFINRLWYIWIDSMKKIDLDTSLYELTGIKSNQKYTKKKEFFITNNAYYCIEINAHQLTYLALLVIEKKLPLEALNIYLFSSQTCEGMFRSARSMSGTFSSIVNFSVQEFLNRTQKLSLLNKIKTESEFGSNNNTIVFPKHHKQSKQWKQPTRVTEGNNELNLETMTQIIKQAYNDATELLYSFDTEKLFCEKKLTTIKQVNNCMQDMLRKRINIQDYSELNEQYETSSSDDGSDISLSSESHTDSEDQVYNEHPYETSTVSSDQVFDDLNESQFTGMRLFDTVRPELAKSYFEVEINQKRKYLHKQTACWILTENKPISSNDRLARVRQR</sequence>
<protein>
    <recommendedName>
        <fullName evidence="2">THAP9-like helix-turn-helix domain-containing protein</fullName>
    </recommendedName>
</protein>
<accession>A0A815SVZ0</accession>
<evidence type="ECO:0000313" key="3">
    <source>
        <dbReference type="EMBL" id="CAF1493189.1"/>
    </source>
</evidence>
<evidence type="ECO:0000256" key="1">
    <source>
        <dbReference type="SAM" id="MobiDB-lite"/>
    </source>
</evidence>
<feature type="region of interest" description="Disordered" evidence="1">
    <location>
        <begin position="751"/>
        <end position="791"/>
    </location>
</feature>
<comment type="caution">
    <text evidence="3">The sequence shown here is derived from an EMBL/GenBank/DDBJ whole genome shotgun (WGS) entry which is preliminary data.</text>
</comment>
<evidence type="ECO:0000259" key="2">
    <source>
        <dbReference type="Pfam" id="PF12017"/>
    </source>
</evidence>